<dbReference type="OrthoDB" id="1681765at2759"/>
<evidence type="ECO:0000313" key="2">
    <source>
        <dbReference type="Proteomes" id="UP000807469"/>
    </source>
</evidence>
<dbReference type="AlphaFoldDB" id="A0A9P6CUM7"/>
<protein>
    <recommendedName>
        <fullName evidence="3">DDE Tnp4 domain-containing protein</fullName>
    </recommendedName>
</protein>
<sequence length="119" mass="13684">HASLRNVIECIFGVCKRRFRLMAAAAEYSLQTQAKIPAALAVLHNFIHTFDPDDLAQDEDDMHDVTFDNIDLPPEIPITPENLGHHISPAERVRAAQKRDDIAKRMWEDYLEELHRRGI</sequence>
<name>A0A9P6CUM7_9AGAR</name>
<accession>A0A9P6CUM7</accession>
<proteinExistence type="predicted"/>
<dbReference type="Proteomes" id="UP000807469">
    <property type="component" value="Unassembled WGS sequence"/>
</dbReference>
<organism evidence="1 2">
    <name type="scientific">Pholiota conissans</name>
    <dbReference type="NCBI Taxonomy" id="109636"/>
    <lineage>
        <taxon>Eukaryota</taxon>
        <taxon>Fungi</taxon>
        <taxon>Dikarya</taxon>
        <taxon>Basidiomycota</taxon>
        <taxon>Agaricomycotina</taxon>
        <taxon>Agaricomycetes</taxon>
        <taxon>Agaricomycetidae</taxon>
        <taxon>Agaricales</taxon>
        <taxon>Agaricineae</taxon>
        <taxon>Strophariaceae</taxon>
        <taxon>Pholiota</taxon>
    </lineage>
</organism>
<evidence type="ECO:0008006" key="3">
    <source>
        <dbReference type="Google" id="ProtNLM"/>
    </source>
</evidence>
<feature type="non-terminal residue" evidence="1">
    <location>
        <position position="1"/>
    </location>
</feature>
<gene>
    <name evidence="1" type="ORF">BDN70DRAFT_817388</name>
</gene>
<evidence type="ECO:0000313" key="1">
    <source>
        <dbReference type="EMBL" id="KAF9473334.1"/>
    </source>
</evidence>
<comment type="caution">
    <text evidence="1">The sequence shown here is derived from an EMBL/GenBank/DDBJ whole genome shotgun (WGS) entry which is preliminary data.</text>
</comment>
<keyword evidence="2" id="KW-1185">Reference proteome</keyword>
<reference evidence="1" key="1">
    <citation type="submission" date="2020-11" db="EMBL/GenBank/DDBJ databases">
        <authorList>
            <consortium name="DOE Joint Genome Institute"/>
            <person name="Ahrendt S."/>
            <person name="Riley R."/>
            <person name="Andreopoulos W."/>
            <person name="Labutti K."/>
            <person name="Pangilinan J."/>
            <person name="Ruiz-Duenas F.J."/>
            <person name="Barrasa J.M."/>
            <person name="Sanchez-Garcia M."/>
            <person name="Camarero S."/>
            <person name="Miyauchi S."/>
            <person name="Serrano A."/>
            <person name="Linde D."/>
            <person name="Babiker R."/>
            <person name="Drula E."/>
            <person name="Ayuso-Fernandez I."/>
            <person name="Pacheco R."/>
            <person name="Padilla G."/>
            <person name="Ferreira P."/>
            <person name="Barriuso J."/>
            <person name="Kellner H."/>
            <person name="Castanera R."/>
            <person name="Alfaro M."/>
            <person name="Ramirez L."/>
            <person name="Pisabarro A.G."/>
            <person name="Kuo A."/>
            <person name="Tritt A."/>
            <person name="Lipzen A."/>
            <person name="He G."/>
            <person name="Yan M."/>
            <person name="Ng V."/>
            <person name="Cullen D."/>
            <person name="Martin F."/>
            <person name="Rosso M.-N."/>
            <person name="Henrissat B."/>
            <person name="Hibbett D."/>
            <person name="Martinez A.T."/>
            <person name="Grigoriev I.V."/>
        </authorList>
    </citation>
    <scope>NUCLEOTIDE SEQUENCE</scope>
    <source>
        <strain evidence="1">CIRM-BRFM 674</strain>
    </source>
</reference>
<dbReference type="EMBL" id="MU155451">
    <property type="protein sequence ID" value="KAF9473334.1"/>
    <property type="molecule type" value="Genomic_DNA"/>
</dbReference>